<protein>
    <recommendedName>
        <fullName evidence="4">HNH endonuclease</fullName>
    </recommendedName>
</protein>
<dbReference type="Proteomes" id="UP000630594">
    <property type="component" value="Unassembled WGS sequence"/>
</dbReference>
<feature type="compositionally biased region" description="Basic and acidic residues" evidence="1">
    <location>
        <begin position="19"/>
        <end position="29"/>
    </location>
</feature>
<dbReference type="EMBL" id="BMCK01000006">
    <property type="protein sequence ID" value="GGD31201.1"/>
    <property type="molecule type" value="Genomic_DNA"/>
</dbReference>
<accession>A0ABQ1QMY0</accession>
<evidence type="ECO:0000256" key="1">
    <source>
        <dbReference type="SAM" id="MobiDB-lite"/>
    </source>
</evidence>
<evidence type="ECO:0000313" key="2">
    <source>
        <dbReference type="EMBL" id="GGD31201.1"/>
    </source>
</evidence>
<proteinExistence type="predicted"/>
<reference evidence="3" key="1">
    <citation type="journal article" date="2019" name="Int. J. Syst. Evol. Microbiol.">
        <title>The Global Catalogue of Microorganisms (GCM) 10K type strain sequencing project: providing services to taxonomists for standard genome sequencing and annotation.</title>
        <authorList>
            <consortium name="The Broad Institute Genomics Platform"/>
            <consortium name="The Broad Institute Genome Sequencing Center for Infectious Disease"/>
            <person name="Wu L."/>
            <person name="Ma J."/>
        </authorList>
    </citation>
    <scope>NUCLEOTIDE SEQUENCE [LARGE SCALE GENOMIC DNA]</scope>
    <source>
        <strain evidence="3">CCM 7403</strain>
    </source>
</reference>
<evidence type="ECO:0008006" key="4">
    <source>
        <dbReference type="Google" id="ProtNLM"/>
    </source>
</evidence>
<gene>
    <name evidence="2" type="ORF">GCM10007231_33440</name>
</gene>
<comment type="caution">
    <text evidence="2">The sequence shown here is derived from an EMBL/GenBank/DDBJ whole genome shotgun (WGS) entry which is preliminary data.</text>
</comment>
<organism evidence="2 3">
    <name type="scientific">Nocardioides daphniae</name>
    <dbReference type="NCBI Taxonomy" id="402297"/>
    <lineage>
        <taxon>Bacteria</taxon>
        <taxon>Bacillati</taxon>
        <taxon>Actinomycetota</taxon>
        <taxon>Actinomycetes</taxon>
        <taxon>Propionibacteriales</taxon>
        <taxon>Nocardioidaceae</taxon>
        <taxon>Nocardioides</taxon>
    </lineage>
</organism>
<feature type="region of interest" description="Disordered" evidence="1">
    <location>
        <begin position="19"/>
        <end position="59"/>
    </location>
</feature>
<keyword evidence="3" id="KW-1185">Reference proteome</keyword>
<sequence>MYFDQQECRVCGSRVELRAHDAEPPREGADPDGSVDVRVCTNPDCPSNRGAHDGDEPRP</sequence>
<feature type="compositionally biased region" description="Basic and acidic residues" evidence="1">
    <location>
        <begin position="50"/>
        <end position="59"/>
    </location>
</feature>
<name>A0ABQ1QMY0_9ACTN</name>
<evidence type="ECO:0000313" key="3">
    <source>
        <dbReference type="Proteomes" id="UP000630594"/>
    </source>
</evidence>